<name>A0A1F8EW35_9BACT</name>
<dbReference type="Gene3D" id="3.30.300.20">
    <property type="match status" value="1"/>
</dbReference>
<comment type="function">
    <text evidence="2">One of several proteins that assist in the late maturation steps of the functional core of the 30S ribosomal subunit. Associates with free 30S ribosomal subunits (but not with 30S subunits that are part of 70S ribosomes or polysomes). Required for efficient processing of 16S rRNA. May interact with the 5'-terminal helix region of 16S rRNA.</text>
</comment>
<sequence>MSERIKKLNDLLRDEVGQIITHELDKDDGALITVIGADVSPTLENATIRISVFPDDKALVSLKKLKEEVYHIQQLLNKRLVMRPVPKIRFEIDATEERAEKIEKLLGEIAK</sequence>
<accession>A0A1F8EW35</accession>
<dbReference type="GO" id="GO:0043024">
    <property type="term" value="F:ribosomal small subunit binding"/>
    <property type="evidence" value="ECO:0007669"/>
    <property type="project" value="TreeGrafter"/>
</dbReference>
<comment type="subcellular location">
    <subcellularLocation>
        <location evidence="2">Cytoplasm</location>
    </subcellularLocation>
</comment>
<dbReference type="GO" id="GO:0005829">
    <property type="term" value="C:cytosol"/>
    <property type="evidence" value="ECO:0007669"/>
    <property type="project" value="TreeGrafter"/>
</dbReference>
<dbReference type="InterPro" id="IPR020053">
    <property type="entry name" value="Ribosome-bd_factorA_CS"/>
</dbReference>
<dbReference type="STRING" id="1802668.A2831_00895"/>
<dbReference type="Pfam" id="PF02033">
    <property type="entry name" value="RBFA"/>
    <property type="match status" value="1"/>
</dbReference>
<protein>
    <recommendedName>
        <fullName evidence="2">Ribosome-binding factor A</fullName>
    </recommendedName>
</protein>
<dbReference type="EMBL" id="MGJI01000019">
    <property type="protein sequence ID" value="OGN04560.1"/>
    <property type="molecule type" value="Genomic_DNA"/>
</dbReference>
<comment type="caution">
    <text evidence="3">The sequence shown here is derived from an EMBL/GenBank/DDBJ whole genome shotgun (WGS) entry which is preliminary data.</text>
</comment>
<comment type="subunit">
    <text evidence="2">Monomer. Binds 30S ribosomal subunits, but not 50S ribosomal subunits or 70S ribosomes.</text>
</comment>
<dbReference type="SUPFAM" id="SSF89919">
    <property type="entry name" value="Ribosome-binding factor A, RbfA"/>
    <property type="match status" value="1"/>
</dbReference>
<evidence type="ECO:0000256" key="2">
    <source>
        <dbReference type="HAMAP-Rule" id="MF_00003"/>
    </source>
</evidence>
<dbReference type="PROSITE" id="PS01319">
    <property type="entry name" value="RBFA"/>
    <property type="match status" value="1"/>
</dbReference>
<evidence type="ECO:0000313" key="3">
    <source>
        <dbReference type="EMBL" id="OGN04560.1"/>
    </source>
</evidence>
<proteinExistence type="inferred from homology"/>
<organism evidence="3 4">
    <name type="scientific">Candidatus Yanofskybacteria bacterium RIFCSPHIGHO2_01_FULL_44_17</name>
    <dbReference type="NCBI Taxonomy" id="1802668"/>
    <lineage>
        <taxon>Bacteria</taxon>
        <taxon>Candidatus Yanofskyibacteriota</taxon>
    </lineage>
</organism>
<reference evidence="3 4" key="1">
    <citation type="journal article" date="2016" name="Nat. Commun.">
        <title>Thousands of microbial genomes shed light on interconnected biogeochemical processes in an aquifer system.</title>
        <authorList>
            <person name="Anantharaman K."/>
            <person name="Brown C.T."/>
            <person name="Hug L.A."/>
            <person name="Sharon I."/>
            <person name="Castelle C.J."/>
            <person name="Probst A.J."/>
            <person name="Thomas B.C."/>
            <person name="Singh A."/>
            <person name="Wilkins M.J."/>
            <person name="Karaoz U."/>
            <person name="Brodie E.L."/>
            <person name="Williams K.H."/>
            <person name="Hubbard S.S."/>
            <person name="Banfield J.F."/>
        </authorList>
    </citation>
    <scope>NUCLEOTIDE SEQUENCE [LARGE SCALE GENOMIC DNA]</scope>
</reference>
<dbReference type="AlphaFoldDB" id="A0A1F8EW35"/>
<dbReference type="NCBIfam" id="TIGR00082">
    <property type="entry name" value="rbfA"/>
    <property type="match status" value="1"/>
</dbReference>
<dbReference type="PANTHER" id="PTHR33515:SF1">
    <property type="entry name" value="RIBOSOME-BINDING FACTOR A, CHLOROPLASTIC-RELATED"/>
    <property type="match status" value="1"/>
</dbReference>
<dbReference type="PANTHER" id="PTHR33515">
    <property type="entry name" value="RIBOSOME-BINDING FACTOR A, CHLOROPLASTIC-RELATED"/>
    <property type="match status" value="1"/>
</dbReference>
<dbReference type="InterPro" id="IPR000238">
    <property type="entry name" value="RbfA"/>
</dbReference>
<dbReference type="InterPro" id="IPR015946">
    <property type="entry name" value="KH_dom-like_a/b"/>
</dbReference>
<gene>
    <name evidence="2" type="primary">rbfA</name>
    <name evidence="3" type="ORF">A2831_00895</name>
</gene>
<evidence type="ECO:0000313" key="4">
    <source>
        <dbReference type="Proteomes" id="UP000177507"/>
    </source>
</evidence>
<dbReference type="GO" id="GO:0030490">
    <property type="term" value="P:maturation of SSU-rRNA"/>
    <property type="evidence" value="ECO:0007669"/>
    <property type="project" value="UniProtKB-UniRule"/>
</dbReference>
<keyword evidence="1 2" id="KW-0690">Ribosome biogenesis</keyword>
<keyword evidence="2" id="KW-0963">Cytoplasm</keyword>
<dbReference type="InterPro" id="IPR023799">
    <property type="entry name" value="RbfA_dom_sf"/>
</dbReference>
<dbReference type="Proteomes" id="UP000177507">
    <property type="component" value="Unassembled WGS sequence"/>
</dbReference>
<evidence type="ECO:0000256" key="1">
    <source>
        <dbReference type="ARBA" id="ARBA00022517"/>
    </source>
</evidence>
<dbReference type="HAMAP" id="MF_00003">
    <property type="entry name" value="RbfA"/>
    <property type="match status" value="1"/>
</dbReference>
<comment type="similarity">
    <text evidence="2">Belongs to the RbfA family.</text>
</comment>